<dbReference type="EMBL" id="CP130472">
    <property type="protein sequence ID" value="WLS44686.1"/>
    <property type="molecule type" value="Genomic_DNA"/>
</dbReference>
<sequence length="266" mass="29096">MPVGFGVSLVVRGQTVDPEGMLATLTRDVTLNNIDVDRVGDVVWFTADELGDLSVLAAPLAGWWQQHGPSVAGGVALRFVGPDGVTELTYSKPELAVEQVQRHINVDSGQLYGPGEAPGPIRRLTAALLRRTRNGFTASELLIRDEGSLLCVALAGRDLDDRPRSLEFQAFNPAHDDYDPDDDDGYCLVTEHHVPVVQGLVALRLTPRVLRLHLADGAARTWGVRSAIYPVTLHIENHEIEQLRLQLRRLFSVGGDRLPVPKLELG</sequence>
<dbReference type="KEGG" id="mprn:Q3V37_25375"/>
<evidence type="ECO:0000313" key="1">
    <source>
        <dbReference type="EMBL" id="WLS44686.1"/>
    </source>
</evidence>
<accession>A0AAJ6L3H1</accession>
<dbReference type="RefSeq" id="WP_306271887.1">
    <property type="nucleotide sequence ID" value="NZ_CP130472.1"/>
</dbReference>
<dbReference type="Proteomes" id="UP001235874">
    <property type="component" value="Chromosome"/>
</dbReference>
<proteinExistence type="predicted"/>
<organism evidence="1 2">
    <name type="scientific">Micromonospora profundi</name>
    <dbReference type="NCBI Taxonomy" id="1420889"/>
    <lineage>
        <taxon>Bacteria</taxon>
        <taxon>Bacillati</taxon>
        <taxon>Actinomycetota</taxon>
        <taxon>Actinomycetes</taxon>
        <taxon>Micromonosporales</taxon>
        <taxon>Micromonosporaceae</taxon>
        <taxon>Micromonospora</taxon>
    </lineage>
</organism>
<evidence type="ECO:0000313" key="2">
    <source>
        <dbReference type="Proteomes" id="UP001235874"/>
    </source>
</evidence>
<gene>
    <name evidence="1" type="ORF">Q3V37_25375</name>
</gene>
<keyword evidence="2" id="KW-1185">Reference proteome</keyword>
<name>A0AAJ6L3H1_9ACTN</name>
<dbReference type="AlphaFoldDB" id="A0AAJ6L3H1"/>
<reference evidence="1 2" key="1">
    <citation type="submission" date="2023-07" db="EMBL/GenBank/DDBJ databases">
        <title>Micromonospora profundi TRM 95458 converts glycerol to a new osmotic compound.</title>
        <authorList>
            <person name="Lu D."/>
        </authorList>
    </citation>
    <scope>NUCLEOTIDE SEQUENCE [LARGE SCALE GENOMIC DNA]</scope>
    <source>
        <strain evidence="1 2">TRM95458</strain>
    </source>
</reference>
<protein>
    <submittedName>
        <fullName evidence="1">Uncharacterized protein</fullName>
    </submittedName>
</protein>